<dbReference type="InterPro" id="IPR022476">
    <property type="entry name" value="Spore_YabP/YqfC"/>
</dbReference>
<accession>A0A559J333</accession>
<proteinExistence type="predicted"/>
<dbReference type="OrthoDB" id="2989236at2"/>
<dbReference type="Pfam" id="PF07873">
    <property type="entry name" value="YabP"/>
    <property type="match status" value="1"/>
</dbReference>
<dbReference type="EMBL" id="VNJK01000001">
    <property type="protein sequence ID" value="TVX94298.1"/>
    <property type="molecule type" value="Genomic_DNA"/>
</dbReference>
<gene>
    <name evidence="1" type="primary">yqfC</name>
    <name evidence="1" type="ORF">FPZ44_15315</name>
</gene>
<dbReference type="InterPro" id="IPR022477">
    <property type="entry name" value="Spore_YqfC"/>
</dbReference>
<dbReference type="RefSeq" id="WP_144991406.1">
    <property type="nucleotide sequence ID" value="NZ_VNJK01000001.1"/>
</dbReference>
<dbReference type="AlphaFoldDB" id="A0A559J333"/>
<organism evidence="1 2">
    <name type="scientific">Paenibacillus agilis</name>
    <dbReference type="NCBI Taxonomy" id="3020863"/>
    <lineage>
        <taxon>Bacteria</taxon>
        <taxon>Bacillati</taxon>
        <taxon>Bacillota</taxon>
        <taxon>Bacilli</taxon>
        <taxon>Bacillales</taxon>
        <taxon>Paenibacillaceae</taxon>
        <taxon>Paenibacillus</taxon>
    </lineage>
</organism>
<dbReference type="Proteomes" id="UP000318102">
    <property type="component" value="Unassembled WGS sequence"/>
</dbReference>
<dbReference type="NCBIfam" id="TIGR02856">
    <property type="entry name" value="spore_yqfC"/>
    <property type="match status" value="1"/>
</dbReference>
<reference evidence="1 2" key="1">
    <citation type="submission" date="2019-07" db="EMBL/GenBank/DDBJ databases">
        <authorList>
            <person name="Kim J."/>
        </authorList>
    </citation>
    <scope>NUCLEOTIDE SEQUENCE [LARGE SCALE GENOMIC DNA]</scope>
    <source>
        <strain evidence="1 2">N4</strain>
    </source>
</reference>
<evidence type="ECO:0000313" key="2">
    <source>
        <dbReference type="Proteomes" id="UP000318102"/>
    </source>
</evidence>
<keyword evidence="2" id="KW-1185">Reference proteome</keyword>
<name>A0A559J333_9BACL</name>
<protein>
    <submittedName>
        <fullName evidence="1">Sporulation protein YqfC</fullName>
    </submittedName>
</protein>
<comment type="caution">
    <text evidence="1">The sequence shown here is derived from an EMBL/GenBank/DDBJ whole genome shotgun (WGS) entry which is preliminary data.</text>
</comment>
<sequence>MSRIMRKLNQWTAHLFDLPQDIVSDVPRVSLIGNRKLFVENHRGIVHFSNENMRLSLAKGELEVTGTELVIRGIWTEEICIEGYIAEVKVHGMEDAKP</sequence>
<evidence type="ECO:0000313" key="1">
    <source>
        <dbReference type="EMBL" id="TVX94298.1"/>
    </source>
</evidence>